<dbReference type="RefSeq" id="WP_312863068.1">
    <property type="nucleotide sequence ID" value="NZ_BAAAYY010000013.1"/>
</dbReference>
<reference evidence="10 11" key="1">
    <citation type="submission" date="2020-07" db="EMBL/GenBank/DDBJ databases">
        <title>Sequencing the genomes of 1000 actinobacteria strains.</title>
        <authorList>
            <person name="Klenk H.-P."/>
        </authorList>
    </citation>
    <scope>NUCLEOTIDE SEQUENCE [LARGE SCALE GENOMIC DNA]</scope>
    <source>
        <strain evidence="10 11">CXB654</strain>
    </source>
</reference>
<dbReference type="GO" id="GO:0005886">
    <property type="term" value="C:plasma membrane"/>
    <property type="evidence" value="ECO:0007669"/>
    <property type="project" value="UniProtKB-SubCell"/>
</dbReference>
<keyword evidence="4 8" id="KW-0732">Signal</keyword>
<evidence type="ECO:0000256" key="3">
    <source>
        <dbReference type="ARBA" id="ARBA00022475"/>
    </source>
</evidence>
<comment type="similarity">
    <text evidence="2">Belongs to the BMP lipoprotein family.</text>
</comment>
<gene>
    <name evidence="10" type="ORF">HDA32_001343</name>
</gene>
<evidence type="ECO:0000259" key="9">
    <source>
        <dbReference type="Pfam" id="PF02608"/>
    </source>
</evidence>
<comment type="subcellular location">
    <subcellularLocation>
        <location evidence="1">Cell membrane</location>
        <topology evidence="1">Lipid-anchor</topology>
    </subcellularLocation>
</comment>
<dbReference type="PANTHER" id="PTHR34296">
    <property type="entry name" value="TRANSCRIPTIONAL ACTIVATOR PROTEIN MED"/>
    <property type="match status" value="1"/>
</dbReference>
<evidence type="ECO:0000256" key="6">
    <source>
        <dbReference type="ARBA" id="ARBA00023288"/>
    </source>
</evidence>
<keyword evidence="6" id="KW-0449">Lipoprotein</keyword>
<evidence type="ECO:0000256" key="4">
    <source>
        <dbReference type="ARBA" id="ARBA00022729"/>
    </source>
</evidence>
<dbReference type="SUPFAM" id="SSF53822">
    <property type="entry name" value="Periplasmic binding protein-like I"/>
    <property type="match status" value="1"/>
</dbReference>
<evidence type="ECO:0000256" key="7">
    <source>
        <dbReference type="SAM" id="Coils"/>
    </source>
</evidence>
<accession>A0A852TTZ3</accession>
<dbReference type="EMBL" id="JACCCC010000001">
    <property type="protein sequence ID" value="NYE46223.1"/>
    <property type="molecule type" value="Genomic_DNA"/>
</dbReference>
<protein>
    <submittedName>
        <fullName evidence="10">Basic membrane protein A</fullName>
    </submittedName>
</protein>
<keyword evidence="7" id="KW-0175">Coiled coil</keyword>
<feature type="chain" id="PRO_5039497104" evidence="8">
    <location>
        <begin position="25"/>
        <end position="354"/>
    </location>
</feature>
<dbReference type="InterPro" id="IPR028082">
    <property type="entry name" value="Peripla_BP_I"/>
</dbReference>
<dbReference type="AlphaFoldDB" id="A0A852TTZ3"/>
<evidence type="ECO:0000256" key="1">
    <source>
        <dbReference type="ARBA" id="ARBA00004193"/>
    </source>
</evidence>
<keyword evidence="5" id="KW-0472">Membrane</keyword>
<dbReference type="PANTHER" id="PTHR34296:SF2">
    <property type="entry name" value="ABC TRANSPORTER GUANOSINE-BINDING PROTEIN NUPN"/>
    <property type="match status" value="1"/>
</dbReference>
<dbReference type="Pfam" id="PF02608">
    <property type="entry name" value="Bmp"/>
    <property type="match status" value="1"/>
</dbReference>
<organism evidence="10 11">
    <name type="scientific">Spinactinospora alkalitolerans</name>
    <dbReference type="NCBI Taxonomy" id="687207"/>
    <lineage>
        <taxon>Bacteria</taxon>
        <taxon>Bacillati</taxon>
        <taxon>Actinomycetota</taxon>
        <taxon>Actinomycetes</taxon>
        <taxon>Streptosporangiales</taxon>
        <taxon>Nocardiopsidaceae</taxon>
        <taxon>Spinactinospora</taxon>
    </lineage>
</organism>
<keyword evidence="3" id="KW-1003">Cell membrane</keyword>
<dbReference type="PROSITE" id="PS51257">
    <property type="entry name" value="PROKAR_LIPOPROTEIN"/>
    <property type="match status" value="1"/>
</dbReference>
<dbReference type="InterPro" id="IPR050957">
    <property type="entry name" value="BMP_lipoprotein"/>
</dbReference>
<feature type="domain" description="ABC transporter substrate-binding protein PnrA-like" evidence="9">
    <location>
        <begin position="53"/>
        <end position="352"/>
    </location>
</feature>
<feature type="signal peptide" evidence="8">
    <location>
        <begin position="1"/>
        <end position="24"/>
    </location>
</feature>
<sequence length="354" mass="37389">MKRKTVARLAAAAAAGALSLAMTACDSGTGGEGGEGGDGAQEASDIRVGLAYDIGGRGDKSFNDSAYRGLQQVQEELGIEDVQDLEPTEGESDTDKENRLNLMAEEGYNVVIGVGFAYAEPMKKVAPEHPDVHFAIVDSEIEGIDNITSLVFAEEQASFLAGAAAALKTEEDHIGFIGGVETPLIQKFEAGYVTGAEHVNPDIEIERAYLTQPPDMNGFQDPARGEATARGQYDAGADVIYHAAGASGNGVLNAAAEEDELFIGVDSDQYENASDEQKPYVLTSAVKGVDTAVLEFVRSVSEGEAQSGVQRFDLASGGVDYTTSNEEQIADVQDQLDELKQQIIDGEIEVPTTP</sequence>
<evidence type="ECO:0000256" key="2">
    <source>
        <dbReference type="ARBA" id="ARBA00008610"/>
    </source>
</evidence>
<keyword evidence="11" id="KW-1185">Reference proteome</keyword>
<comment type="caution">
    <text evidence="10">The sequence shown here is derived from an EMBL/GenBank/DDBJ whole genome shotgun (WGS) entry which is preliminary data.</text>
</comment>
<evidence type="ECO:0000313" key="11">
    <source>
        <dbReference type="Proteomes" id="UP000589036"/>
    </source>
</evidence>
<proteinExistence type="inferred from homology"/>
<dbReference type="Gene3D" id="3.40.50.2300">
    <property type="match status" value="2"/>
</dbReference>
<dbReference type="InterPro" id="IPR003760">
    <property type="entry name" value="PnrA-like"/>
</dbReference>
<dbReference type="Proteomes" id="UP000589036">
    <property type="component" value="Unassembled WGS sequence"/>
</dbReference>
<evidence type="ECO:0000256" key="8">
    <source>
        <dbReference type="SAM" id="SignalP"/>
    </source>
</evidence>
<feature type="coiled-coil region" evidence="7">
    <location>
        <begin position="322"/>
        <end position="349"/>
    </location>
</feature>
<name>A0A852TTZ3_9ACTN</name>
<evidence type="ECO:0000256" key="5">
    <source>
        <dbReference type="ARBA" id="ARBA00023136"/>
    </source>
</evidence>
<evidence type="ECO:0000313" key="10">
    <source>
        <dbReference type="EMBL" id="NYE46223.1"/>
    </source>
</evidence>
<dbReference type="CDD" id="cd06354">
    <property type="entry name" value="PBP1_PrnA-like"/>
    <property type="match status" value="1"/>
</dbReference>